<proteinExistence type="inferred from homology"/>
<dbReference type="FunFam" id="1.20.58.760:FF:000001">
    <property type="entry name" value="ATP-dependent zinc metalloprotease FtsH"/>
    <property type="match status" value="1"/>
</dbReference>
<keyword evidence="14 17" id="KW-0472">Membrane</keyword>
<evidence type="ECO:0000256" key="3">
    <source>
        <dbReference type="ARBA" id="ARBA00010044"/>
    </source>
</evidence>
<dbReference type="InterPro" id="IPR041569">
    <property type="entry name" value="AAA_lid_3"/>
</dbReference>
<evidence type="ECO:0000256" key="12">
    <source>
        <dbReference type="ARBA" id="ARBA00022840"/>
    </source>
</evidence>
<dbReference type="Pfam" id="PF00004">
    <property type="entry name" value="AAA"/>
    <property type="match status" value="1"/>
</dbReference>
<dbReference type="Gene3D" id="1.10.8.60">
    <property type="match status" value="1"/>
</dbReference>
<dbReference type="PANTHER" id="PTHR23076">
    <property type="entry name" value="METALLOPROTEASE M41 FTSH"/>
    <property type="match status" value="1"/>
</dbReference>
<keyword evidence="6" id="KW-0479">Metal-binding</keyword>
<evidence type="ECO:0000256" key="13">
    <source>
        <dbReference type="ARBA" id="ARBA00023049"/>
    </source>
</evidence>
<evidence type="ECO:0000256" key="15">
    <source>
        <dbReference type="PROSITE-ProRule" id="PRU00042"/>
    </source>
</evidence>
<dbReference type="SMART" id="SM00382">
    <property type="entry name" value="AAA"/>
    <property type="match status" value="1"/>
</dbReference>
<comment type="similarity">
    <text evidence="4">In the N-terminal section; belongs to the AAA ATPase family.</text>
</comment>
<dbReference type="Pfam" id="PF17862">
    <property type="entry name" value="AAA_lid_3"/>
    <property type="match status" value="1"/>
</dbReference>
<dbReference type="Pfam" id="PF01434">
    <property type="entry name" value="Peptidase_M41"/>
    <property type="match status" value="1"/>
</dbReference>
<dbReference type="InterPro" id="IPR003593">
    <property type="entry name" value="AAA+_ATPase"/>
</dbReference>
<dbReference type="PROSITE" id="PS50157">
    <property type="entry name" value="ZINC_FINGER_C2H2_2"/>
    <property type="match status" value="4"/>
</dbReference>
<evidence type="ECO:0000256" key="10">
    <source>
        <dbReference type="ARBA" id="ARBA00022801"/>
    </source>
</evidence>
<reference evidence="19 20" key="1">
    <citation type="submission" date="2019-06" db="EMBL/GenBank/DDBJ databases">
        <title>Genome Sequence of the Brown Rot Fungal Pathogen Monilinia laxa.</title>
        <authorList>
            <person name="De Miccolis Angelini R.M."/>
            <person name="Landi L."/>
            <person name="Abate D."/>
            <person name="Pollastro S."/>
            <person name="Romanazzi G."/>
            <person name="Faretra F."/>
        </authorList>
    </citation>
    <scope>NUCLEOTIDE SEQUENCE [LARGE SCALE GENOMIC DNA]</scope>
    <source>
        <strain evidence="19 20">Mlax316</strain>
    </source>
</reference>
<dbReference type="GO" id="GO:0005743">
    <property type="term" value="C:mitochondrial inner membrane"/>
    <property type="evidence" value="ECO:0007669"/>
    <property type="project" value="TreeGrafter"/>
</dbReference>
<comment type="subcellular location">
    <subcellularLocation>
        <location evidence="2">Membrane</location>
    </subcellularLocation>
</comment>
<keyword evidence="9 15" id="KW-0863">Zinc-finger</keyword>
<organism evidence="19 20">
    <name type="scientific">Monilinia laxa</name>
    <name type="common">Brown rot fungus</name>
    <name type="synonym">Sclerotinia laxa</name>
    <dbReference type="NCBI Taxonomy" id="61186"/>
    <lineage>
        <taxon>Eukaryota</taxon>
        <taxon>Fungi</taxon>
        <taxon>Dikarya</taxon>
        <taxon>Ascomycota</taxon>
        <taxon>Pezizomycotina</taxon>
        <taxon>Leotiomycetes</taxon>
        <taxon>Helotiales</taxon>
        <taxon>Sclerotiniaceae</taxon>
        <taxon>Monilinia</taxon>
    </lineage>
</organism>
<keyword evidence="13" id="KW-0482">Metalloprotease</keyword>
<dbReference type="OrthoDB" id="1413014at2759"/>
<dbReference type="GO" id="GO:0004222">
    <property type="term" value="F:metalloendopeptidase activity"/>
    <property type="evidence" value="ECO:0007669"/>
    <property type="project" value="InterPro"/>
</dbReference>
<dbReference type="FunFam" id="3.30.160.60:FF:002061">
    <property type="entry name" value="Uncharacterized protein"/>
    <property type="match status" value="1"/>
</dbReference>
<dbReference type="SUPFAM" id="SSF52540">
    <property type="entry name" value="P-loop containing nucleoside triphosphate hydrolases"/>
    <property type="match status" value="1"/>
</dbReference>
<keyword evidence="17" id="KW-0812">Transmembrane</keyword>
<evidence type="ECO:0000256" key="11">
    <source>
        <dbReference type="ARBA" id="ARBA00022833"/>
    </source>
</evidence>
<dbReference type="PROSITE" id="PS00674">
    <property type="entry name" value="AAA"/>
    <property type="match status" value="1"/>
</dbReference>
<evidence type="ECO:0000256" key="8">
    <source>
        <dbReference type="ARBA" id="ARBA00022741"/>
    </source>
</evidence>
<dbReference type="Gene3D" id="1.20.58.760">
    <property type="entry name" value="Peptidase M41"/>
    <property type="match status" value="1"/>
</dbReference>
<evidence type="ECO:0000256" key="17">
    <source>
        <dbReference type="SAM" id="Phobius"/>
    </source>
</evidence>
<dbReference type="GO" id="GO:0004176">
    <property type="term" value="F:ATP-dependent peptidase activity"/>
    <property type="evidence" value="ECO:0007669"/>
    <property type="project" value="InterPro"/>
</dbReference>
<feature type="transmembrane region" description="Helical" evidence="17">
    <location>
        <begin position="982"/>
        <end position="1001"/>
    </location>
</feature>
<dbReference type="SMART" id="SM00355">
    <property type="entry name" value="ZnF_C2H2"/>
    <property type="match status" value="4"/>
</dbReference>
<dbReference type="InterPro" id="IPR027417">
    <property type="entry name" value="P-loop_NTPase"/>
</dbReference>
<evidence type="ECO:0000256" key="6">
    <source>
        <dbReference type="ARBA" id="ARBA00022723"/>
    </source>
</evidence>
<dbReference type="InterPro" id="IPR037219">
    <property type="entry name" value="Peptidase_M41-like"/>
</dbReference>
<dbReference type="Pfam" id="PF21232">
    <property type="entry name" value="Yme1-like_N"/>
    <property type="match status" value="1"/>
</dbReference>
<evidence type="ECO:0000259" key="18">
    <source>
        <dbReference type="PROSITE" id="PS50157"/>
    </source>
</evidence>
<dbReference type="InterPro" id="IPR005936">
    <property type="entry name" value="FtsH"/>
</dbReference>
<dbReference type="Pfam" id="PF00096">
    <property type="entry name" value="zf-C2H2"/>
    <property type="match status" value="3"/>
</dbReference>
<dbReference type="CDD" id="cd19501">
    <property type="entry name" value="RecA-like_FtsH"/>
    <property type="match status" value="1"/>
</dbReference>
<dbReference type="Proteomes" id="UP000326757">
    <property type="component" value="Unassembled WGS sequence"/>
</dbReference>
<sequence>MFGFRDQQTQFPYPAFRRVFFTSLTSSDLIGIFVLFFYIVYKNRPGFPSRGITSYNTFILVYNTLVLKSLPKSDHTLSLSLNAIALDALYIHPIPSFASTFLDNEQNVRPFQCDWSKCSKSFNRKSDLQRHYRIHTNERPYSCVHPGCGKSFIQRSALTVHIRTHTGEKPHQCQHIGCGKRFSDSSSLARHRRIHTGKRPYKCAHEGCLKSFCRKTTMVKHQRRSHQRGIHSSEFDDGETSDSESGESPTTPQHHSNQIHWGQHLGVPGMPQAHHMQRAHSFGDCGPHQQIDGFPMQQAFSHRHSLSGGAQAYGPIPDQHHHIIQRQPSLQSASYYVPEQNNPGVATMNTNATPIQTYHIPRHSMERHPQELLQSSPGSYSSRASPVSQEPYYTHTQHPVHVPTYTLPGQSPSEPLMHYQQHLPQSHSIPSPIAQVPHHLQQQYPQPPEPGQWYEHTPYQQPEVINHVPMYPQLTVFSDPWPKLEAFDDPSLQMPSARIENFDCIINNTVYTPKTEAHRTTVCFISSTKFFHSPSLSAIYLVHQRHIKIHLGRTLYNTERIAKIPIWICIFHLCTSFSSPSLDRQRHICTNFFFLYLRTFYCFIVWFLQFWIQLILKIMIDLGETDEGEGVISFMLYTTLSSMGLEAGKEGRVCRLYRWILFMFISLGYSIGFGVAFGKKRSCTCKIVVNCQIYCIIKRLLGVPSLSPDGGGVYNIIFYLVLPVMATPFYGVSKMATPLRLFVRNLPETQCAKKVLPSARMLSTKSAPVPSTRAQVDSMSSSLRNVFVLIPKRISSANSTVPASSILAMTHGRQMSMSSSLRPQLYRPFTKFFKTQQRFLFGGNTSHNLLSHLEETANKNSTSATAQNALYQALLKANMPAIIADRYQTGHFATNAACEGAYHRALGMLGQMNGAMANPSGQAGNIGNAQLQAIGQAVAANSRGGNIGISRGQASGSGDKSSPMHVVVDETIGNTIFKWVKFGLYFALFTYISLVVVAMMIEGFNSIVARRPGGVKADNEAKAEHQNVRFTDVHGCDEAKDELQELVDFLKNPDKFSTLGGKLPKGVLLVGPPGTGKTLLARAVAGEAGVPFFFMSGSEFDEIYVGVGAKRVRELFTAAKAKSPAIIFIDELDAIGGKRNARDAAYSKQTLNQLLTELDGFAQNNGVIILAATNFPELLDKALTRPGRFDRNVVVGLPDVRGRLAILKHHMQKIIASPDVNIETLASSTPGFSGAELENVINQAAVHASRAKAKAVSMLDFEWAKDKIMMGAEKRSMVISQKEKEMTAYHEAGHALVLMFTPGTDPLHKVTIMPRGSALGITFHLPAMDKYSMTMDEFEGRLDVCMGGKVAEEIKYGPTKVTSGVSSDIQTATSLAYNMVTRFGMSPELGNVDLMTNYENLSAGTKLVVESEVRRVIEEARLRAVRLIESKRKELDLLAKALVDYETLDREEAFKVIKGERLEGRTISPSGSIKVPESMGTSLAPIPGSQGPVDKGPKGPPGGGALAQRSGGSGYICKYALEVVSWIGGSTHYFFVISREGWELHLCLRIVIPAIDISIFFLPE</sequence>
<evidence type="ECO:0000256" key="14">
    <source>
        <dbReference type="ARBA" id="ARBA00023136"/>
    </source>
</evidence>
<feature type="domain" description="C2H2-type" evidence="18">
    <location>
        <begin position="201"/>
        <end position="236"/>
    </location>
</feature>
<keyword evidence="11" id="KW-0862">Zinc</keyword>
<dbReference type="InterPro" id="IPR036236">
    <property type="entry name" value="Znf_C2H2_sf"/>
</dbReference>
<dbReference type="GO" id="GO:0005524">
    <property type="term" value="F:ATP binding"/>
    <property type="evidence" value="ECO:0007669"/>
    <property type="project" value="UniProtKB-KW"/>
</dbReference>
<evidence type="ECO:0000256" key="7">
    <source>
        <dbReference type="ARBA" id="ARBA00022737"/>
    </source>
</evidence>
<dbReference type="GO" id="GO:0008270">
    <property type="term" value="F:zinc ion binding"/>
    <property type="evidence" value="ECO:0007669"/>
    <property type="project" value="UniProtKB-KW"/>
</dbReference>
<dbReference type="InterPro" id="IPR003960">
    <property type="entry name" value="ATPase_AAA_CS"/>
</dbReference>
<dbReference type="HAMAP" id="MF_01458">
    <property type="entry name" value="FtsH"/>
    <property type="match status" value="1"/>
</dbReference>
<dbReference type="SUPFAM" id="SSF140990">
    <property type="entry name" value="FtsH protease domain-like"/>
    <property type="match status" value="1"/>
</dbReference>
<dbReference type="InterPro" id="IPR000642">
    <property type="entry name" value="Peptidase_M41"/>
</dbReference>
<keyword evidence="12" id="KW-0067">ATP-binding</keyword>
<evidence type="ECO:0000256" key="2">
    <source>
        <dbReference type="ARBA" id="ARBA00004370"/>
    </source>
</evidence>
<dbReference type="InterPro" id="IPR003959">
    <property type="entry name" value="ATPase_AAA_core"/>
</dbReference>
<feature type="transmembrane region" description="Helical" evidence="17">
    <location>
        <begin position="656"/>
        <end position="675"/>
    </location>
</feature>
<dbReference type="InterPro" id="IPR048438">
    <property type="entry name" value="Yme1-like_N"/>
</dbReference>
<evidence type="ECO:0000256" key="9">
    <source>
        <dbReference type="ARBA" id="ARBA00022771"/>
    </source>
</evidence>
<dbReference type="FunFam" id="3.30.160.60:FF:000072">
    <property type="entry name" value="zinc finger protein 143 isoform X1"/>
    <property type="match status" value="1"/>
</dbReference>
<dbReference type="FunFam" id="1.10.8.60:FF:000001">
    <property type="entry name" value="ATP-dependent zinc metalloprotease FtsH"/>
    <property type="match status" value="1"/>
</dbReference>
<accession>A0A5N6KLJ3</accession>
<dbReference type="Gene3D" id="3.40.50.300">
    <property type="entry name" value="P-loop containing nucleotide triphosphate hydrolases"/>
    <property type="match status" value="1"/>
</dbReference>
<keyword evidence="10" id="KW-0378">Hydrolase</keyword>
<dbReference type="PANTHER" id="PTHR23076:SF97">
    <property type="entry name" value="ATP-DEPENDENT ZINC METALLOPROTEASE YME1L1"/>
    <property type="match status" value="1"/>
</dbReference>
<dbReference type="NCBIfam" id="TIGR01241">
    <property type="entry name" value="FtsH_fam"/>
    <property type="match status" value="1"/>
</dbReference>
<evidence type="ECO:0000313" key="19">
    <source>
        <dbReference type="EMBL" id="KAB8304555.1"/>
    </source>
</evidence>
<protein>
    <recommendedName>
        <fullName evidence="18">C2H2-type domain-containing protein</fullName>
    </recommendedName>
</protein>
<feature type="domain" description="C2H2-type" evidence="18">
    <location>
        <begin position="111"/>
        <end position="140"/>
    </location>
</feature>
<dbReference type="SUPFAM" id="SSF57667">
    <property type="entry name" value="beta-beta-alpha zinc fingers"/>
    <property type="match status" value="2"/>
</dbReference>
<comment type="cofactor">
    <cofactor evidence="1">
        <name>Zn(2+)</name>
        <dbReference type="ChEBI" id="CHEBI:29105"/>
    </cofactor>
</comment>
<comment type="similarity">
    <text evidence="3">In the C-terminal section; belongs to the peptidase M41 family.</text>
</comment>
<dbReference type="InterPro" id="IPR013087">
    <property type="entry name" value="Znf_C2H2_type"/>
</dbReference>
<feature type="compositionally biased region" description="Acidic residues" evidence="16">
    <location>
        <begin position="235"/>
        <end position="245"/>
    </location>
</feature>
<dbReference type="GO" id="GO:0000978">
    <property type="term" value="F:RNA polymerase II cis-regulatory region sequence-specific DNA binding"/>
    <property type="evidence" value="ECO:0007669"/>
    <property type="project" value="UniProtKB-ARBA"/>
</dbReference>
<dbReference type="Gene3D" id="3.30.160.60">
    <property type="entry name" value="Classic Zinc Finger"/>
    <property type="match status" value="4"/>
</dbReference>
<feature type="domain" description="C2H2-type" evidence="18">
    <location>
        <begin position="141"/>
        <end position="170"/>
    </location>
</feature>
<keyword evidence="5" id="KW-0645">Protease</keyword>
<evidence type="ECO:0000256" key="16">
    <source>
        <dbReference type="SAM" id="MobiDB-lite"/>
    </source>
</evidence>
<name>A0A5N6KLJ3_MONLA</name>
<feature type="transmembrane region" description="Helical" evidence="17">
    <location>
        <begin position="592"/>
        <end position="612"/>
    </location>
</feature>
<dbReference type="PROSITE" id="PS00028">
    <property type="entry name" value="ZINC_FINGER_C2H2_1"/>
    <property type="match status" value="4"/>
</dbReference>
<feature type="transmembrane region" description="Helical" evidence="17">
    <location>
        <begin position="20"/>
        <end position="41"/>
    </location>
</feature>
<dbReference type="EMBL" id="VIGI01000001">
    <property type="protein sequence ID" value="KAB8304555.1"/>
    <property type="molecule type" value="Genomic_DNA"/>
</dbReference>
<gene>
    <name evidence="19" type="ORF">EYC80_003938</name>
</gene>
<comment type="caution">
    <text evidence="19">The sequence shown here is derived from an EMBL/GenBank/DDBJ whole genome shotgun (WGS) entry which is preliminary data.</text>
</comment>
<evidence type="ECO:0000256" key="4">
    <source>
        <dbReference type="ARBA" id="ARBA00010550"/>
    </source>
</evidence>
<dbReference type="GO" id="GO:0000981">
    <property type="term" value="F:DNA-binding transcription factor activity, RNA polymerase II-specific"/>
    <property type="evidence" value="ECO:0007669"/>
    <property type="project" value="UniProtKB-ARBA"/>
</dbReference>
<evidence type="ECO:0000256" key="1">
    <source>
        <dbReference type="ARBA" id="ARBA00001947"/>
    </source>
</evidence>
<feature type="region of interest" description="Disordered" evidence="16">
    <location>
        <begin position="220"/>
        <end position="293"/>
    </location>
</feature>
<evidence type="ECO:0000313" key="20">
    <source>
        <dbReference type="Proteomes" id="UP000326757"/>
    </source>
</evidence>
<feature type="transmembrane region" description="Helical" evidence="17">
    <location>
        <begin position="712"/>
        <end position="732"/>
    </location>
</feature>
<dbReference type="FunFam" id="3.30.160.60:FF:000125">
    <property type="entry name" value="Putative zinc finger protein 143"/>
    <property type="match status" value="1"/>
</dbReference>
<keyword evidence="8" id="KW-0547">Nucleotide-binding</keyword>
<keyword evidence="17" id="KW-1133">Transmembrane helix</keyword>
<dbReference type="GO" id="GO:0016887">
    <property type="term" value="F:ATP hydrolysis activity"/>
    <property type="evidence" value="ECO:0007669"/>
    <property type="project" value="InterPro"/>
</dbReference>
<keyword evidence="7" id="KW-0677">Repeat</keyword>
<keyword evidence="20" id="KW-1185">Reference proteome</keyword>
<feature type="compositionally biased region" description="Basic residues" evidence="16">
    <location>
        <begin position="220"/>
        <end position="229"/>
    </location>
</feature>
<dbReference type="GO" id="GO:0006515">
    <property type="term" value="P:protein quality control for misfolded or incompletely synthesized proteins"/>
    <property type="evidence" value="ECO:0007669"/>
    <property type="project" value="TreeGrafter"/>
</dbReference>
<feature type="region of interest" description="Disordered" evidence="16">
    <location>
        <begin position="1468"/>
        <end position="1505"/>
    </location>
</feature>
<dbReference type="FunFam" id="3.40.50.300:FF:000175">
    <property type="entry name" value="ATP-dependent zinc metalloprotease FTSH 4"/>
    <property type="match status" value="1"/>
</dbReference>
<dbReference type="GO" id="GO:0007005">
    <property type="term" value="P:mitochondrion organization"/>
    <property type="evidence" value="ECO:0007669"/>
    <property type="project" value="TreeGrafter"/>
</dbReference>
<evidence type="ECO:0000256" key="5">
    <source>
        <dbReference type="ARBA" id="ARBA00022670"/>
    </source>
</evidence>
<feature type="domain" description="C2H2-type" evidence="18">
    <location>
        <begin position="171"/>
        <end position="200"/>
    </location>
</feature>